<name>A0A645D2R1_9ZZZZ</name>
<dbReference type="EMBL" id="VSSQ01032164">
    <property type="protein sequence ID" value="MPM83348.1"/>
    <property type="molecule type" value="Genomic_DNA"/>
</dbReference>
<accession>A0A645D2R1</accession>
<organism evidence="1">
    <name type="scientific">bioreactor metagenome</name>
    <dbReference type="NCBI Taxonomy" id="1076179"/>
    <lineage>
        <taxon>unclassified sequences</taxon>
        <taxon>metagenomes</taxon>
        <taxon>ecological metagenomes</taxon>
    </lineage>
</organism>
<reference evidence="1" key="1">
    <citation type="submission" date="2019-08" db="EMBL/GenBank/DDBJ databases">
        <authorList>
            <person name="Kucharzyk K."/>
            <person name="Murdoch R.W."/>
            <person name="Higgins S."/>
            <person name="Loffler F."/>
        </authorList>
    </citation>
    <scope>NUCLEOTIDE SEQUENCE</scope>
</reference>
<protein>
    <submittedName>
        <fullName evidence="1">Uncharacterized protein</fullName>
    </submittedName>
</protein>
<comment type="caution">
    <text evidence="1">The sequence shown here is derived from an EMBL/GenBank/DDBJ whole genome shotgun (WGS) entry which is preliminary data.</text>
</comment>
<sequence>MVPSSVLTLYLTDKSASAYLVDIPNTPVSHVQSTAPGPPKEIAVATPTILPVPMVAARAVQRALN</sequence>
<proteinExistence type="predicted"/>
<evidence type="ECO:0000313" key="1">
    <source>
        <dbReference type="EMBL" id="MPM83348.1"/>
    </source>
</evidence>
<gene>
    <name evidence="1" type="ORF">SDC9_130412</name>
</gene>
<dbReference type="AlphaFoldDB" id="A0A645D2R1"/>